<dbReference type="Gene3D" id="3.20.20.70">
    <property type="entry name" value="Aldolase class I"/>
    <property type="match status" value="1"/>
</dbReference>
<accession>A0A4U2YH24</accession>
<dbReference type="PANTHER" id="PTHR20857:SF23">
    <property type="entry name" value="THIAMINE BIOSYNTHETIC BIFUNCTIONAL ENZYME"/>
    <property type="match status" value="1"/>
</dbReference>
<evidence type="ECO:0000313" key="6">
    <source>
        <dbReference type="Proteomes" id="UP000307808"/>
    </source>
</evidence>
<comment type="pathway">
    <text evidence="2">Cofactor biosynthesis; thiamine diphosphate biosynthesis.</text>
</comment>
<comment type="caution">
    <text evidence="5">The sequence shown here is derived from an EMBL/GenBank/DDBJ whole genome shotgun (WGS) entry which is preliminary data.</text>
</comment>
<dbReference type="InterPro" id="IPR013785">
    <property type="entry name" value="Aldolase_TIM"/>
</dbReference>
<dbReference type="EMBL" id="SZPY01000005">
    <property type="protein sequence ID" value="TKI60327.1"/>
    <property type="molecule type" value="Genomic_DNA"/>
</dbReference>
<dbReference type="Proteomes" id="UP000307808">
    <property type="component" value="Unassembled WGS sequence"/>
</dbReference>
<protein>
    <submittedName>
        <fullName evidence="5">Thiamine phosphate synthase</fullName>
    </submittedName>
</protein>
<comment type="function">
    <text evidence="1">Condenses 4-methyl-5-(beta-hydroxyethyl)thiazole monophosphate (THZ-P) and 2-methyl-4-amino-5-hydroxymethyl pyrimidine pyrophosphate (HMP-PP) to form thiamine monophosphate (TMP).</text>
</comment>
<evidence type="ECO:0000256" key="1">
    <source>
        <dbReference type="ARBA" id="ARBA00003814"/>
    </source>
</evidence>
<keyword evidence="6" id="KW-1185">Reference proteome</keyword>
<proteinExistence type="predicted"/>
<sequence>MNPATRSLAARLPRLVVLTDRTQLPARRCLVETIIECRRAGLGAVVVREHDLEAYARRALVAQLAQVPGLWVISSRLPDPAAHGLHLASHQPPPRPWSGRARRWGRSCHSRSEVARAAAEGAAWATLSPFAATRSKPGYGPALPADAWAEHDIPVLALGGLTPDNAARAREAGAYGVAVMGEVMRADRPGDVVDQLLEAVR</sequence>
<evidence type="ECO:0000313" key="5">
    <source>
        <dbReference type="EMBL" id="TKI60327.1"/>
    </source>
</evidence>
<dbReference type="GO" id="GO:0004789">
    <property type="term" value="F:thiamine-phosphate diphosphorylase activity"/>
    <property type="evidence" value="ECO:0007669"/>
    <property type="project" value="TreeGrafter"/>
</dbReference>
<dbReference type="InterPro" id="IPR036206">
    <property type="entry name" value="ThiamineP_synth_sf"/>
</dbReference>
<dbReference type="RefSeq" id="WP_137067358.1">
    <property type="nucleotide sequence ID" value="NZ_CP040748.1"/>
</dbReference>
<organism evidence="5 6">
    <name type="scientific">Nocardioides jishulii</name>
    <dbReference type="NCBI Taxonomy" id="2575440"/>
    <lineage>
        <taxon>Bacteria</taxon>
        <taxon>Bacillati</taxon>
        <taxon>Actinomycetota</taxon>
        <taxon>Actinomycetes</taxon>
        <taxon>Propionibacteriales</taxon>
        <taxon>Nocardioidaceae</taxon>
        <taxon>Nocardioides</taxon>
    </lineage>
</organism>
<keyword evidence="3" id="KW-0784">Thiamine biosynthesis</keyword>
<dbReference type="GO" id="GO:0005737">
    <property type="term" value="C:cytoplasm"/>
    <property type="evidence" value="ECO:0007669"/>
    <property type="project" value="TreeGrafter"/>
</dbReference>
<reference evidence="5 6" key="1">
    <citation type="submission" date="2019-04" db="EMBL/GenBank/DDBJ databases">
        <authorList>
            <person name="Dong K."/>
        </authorList>
    </citation>
    <scope>NUCLEOTIDE SEQUENCE [LARGE SCALE GENOMIC DNA]</scope>
    <source>
        <strain evidence="6">dk3543</strain>
    </source>
</reference>
<dbReference type="OrthoDB" id="3191080at2"/>
<dbReference type="InterPro" id="IPR022998">
    <property type="entry name" value="ThiamineP_synth_TenI"/>
</dbReference>
<dbReference type="AlphaFoldDB" id="A0A4U2YH24"/>
<feature type="domain" description="Thiamine phosphate synthase/TenI" evidence="4">
    <location>
        <begin position="16"/>
        <end position="182"/>
    </location>
</feature>
<evidence type="ECO:0000256" key="3">
    <source>
        <dbReference type="ARBA" id="ARBA00022977"/>
    </source>
</evidence>
<dbReference type="CDD" id="cd00564">
    <property type="entry name" value="TMP_TenI"/>
    <property type="match status" value="1"/>
</dbReference>
<dbReference type="Pfam" id="PF02581">
    <property type="entry name" value="TMP-TENI"/>
    <property type="match status" value="1"/>
</dbReference>
<gene>
    <name evidence="5" type="ORF">FC770_16095</name>
</gene>
<evidence type="ECO:0000259" key="4">
    <source>
        <dbReference type="Pfam" id="PF02581"/>
    </source>
</evidence>
<name>A0A4U2YH24_9ACTN</name>
<dbReference type="GO" id="GO:0009228">
    <property type="term" value="P:thiamine biosynthetic process"/>
    <property type="evidence" value="ECO:0007669"/>
    <property type="project" value="UniProtKB-KW"/>
</dbReference>
<dbReference type="SUPFAM" id="SSF51391">
    <property type="entry name" value="Thiamin phosphate synthase"/>
    <property type="match status" value="1"/>
</dbReference>
<dbReference type="PANTHER" id="PTHR20857">
    <property type="entry name" value="THIAMINE-PHOSPHATE PYROPHOSPHORYLASE"/>
    <property type="match status" value="1"/>
</dbReference>
<evidence type="ECO:0000256" key="2">
    <source>
        <dbReference type="ARBA" id="ARBA00004948"/>
    </source>
</evidence>